<dbReference type="SMART" id="SM00389">
    <property type="entry name" value="HOX"/>
    <property type="match status" value="1"/>
</dbReference>
<dbReference type="PRINTS" id="PR00024">
    <property type="entry name" value="HOMEOBOX"/>
</dbReference>
<dbReference type="InterPro" id="IPR042247">
    <property type="entry name" value="TLX1/2/3"/>
</dbReference>
<evidence type="ECO:0000313" key="10">
    <source>
        <dbReference type="WBParaSite" id="SSTP_0000482300.1"/>
    </source>
</evidence>
<keyword evidence="4 6" id="KW-0371">Homeobox</keyword>
<dbReference type="InterPro" id="IPR020479">
    <property type="entry name" value="HD_metazoa"/>
</dbReference>
<evidence type="ECO:0000256" key="7">
    <source>
        <dbReference type="RuleBase" id="RU000682"/>
    </source>
</evidence>
<feature type="DNA-binding region" description="Homeobox" evidence="6">
    <location>
        <begin position="116"/>
        <end position="175"/>
    </location>
</feature>
<keyword evidence="3 6" id="KW-0238">DNA-binding</keyword>
<evidence type="ECO:0000256" key="6">
    <source>
        <dbReference type="PROSITE-ProRule" id="PRU00108"/>
    </source>
</evidence>
<dbReference type="InterPro" id="IPR017970">
    <property type="entry name" value="Homeobox_CS"/>
</dbReference>
<dbReference type="AlphaFoldDB" id="A0A0K0E5N5"/>
<dbReference type="WBParaSite" id="TCONS_00014956.p1">
    <property type="protein sequence ID" value="TCONS_00014956.p1"/>
    <property type="gene ID" value="XLOC_010168"/>
</dbReference>
<accession>A0A0K0E5N5</accession>
<keyword evidence="5 6" id="KW-0539">Nucleus</keyword>
<comment type="subcellular location">
    <subcellularLocation>
        <location evidence="1 6 7">Nucleus</location>
    </subcellularLocation>
</comment>
<dbReference type="GO" id="GO:0000981">
    <property type="term" value="F:DNA-binding transcription factor activity, RNA polymerase II-specific"/>
    <property type="evidence" value="ECO:0007669"/>
    <property type="project" value="InterPro"/>
</dbReference>
<dbReference type="STRING" id="6248.A0A0K0E5N5"/>
<dbReference type="Proteomes" id="UP000035681">
    <property type="component" value="Unplaced"/>
</dbReference>
<dbReference type="InterPro" id="IPR001356">
    <property type="entry name" value="HD"/>
</dbReference>
<dbReference type="GO" id="GO:0005634">
    <property type="term" value="C:nucleus"/>
    <property type="evidence" value="ECO:0007669"/>
    <property type="project" value="UniProtKB-SubCell"/>
</dbReference>
<dbReference type="Gene3D" id="1.10.10.60">
    <property type="entry name" value="Homeodomain-like"/>
    <property type="match status" value="1"/>
</dbReference>
<dbReference type="WBParaSite" id="SSTP_0000482300.1">
    <property type="protein sequence ID" value="SSTP_0000482300.1"/>
    <property type="gene ID" value="SSTP_0000482300"/>
</dbReference>
<sequence>MSFITNKYDINSMIFEIDTNEKLKNSKDNNLSFGISSILNEHKQKKYNFIDYFLPNHNQSLLLTKEDEKNCNLSFTSSLDKLKPSSFFLNYIQPRGVLKNEKKIGHSYKSRAQPVYKKPRTAFTKEQILMLENKFFNQKYLPSSERYALAKELDMSESQVKTWFQNRRTKWRRQEAEEREFEDKTIRKMAISQLLHK</sequence>
<reference evidence="10" key="1">
    <citation type="submission" date="2015-08" db="UniProtKB">
        <authorList>
            <consortium name="WormBaseParasite"/>
        </authorList>
    </citation>
    <scope>IDENTIFICATION</scope>
</reference>
<dbReference type="PANTHER" id="PTHR45921:SF6">
    <property type="entry name" value="C15"/>
    <property type="match status" value="1"/>
</dbReference>
<dbReference type="PROSITE" id="PS50071">
    <property type="entry name" value="HOMEOBOX_2"/>
    <property type="match status" value="1"/>
</dbReference>
<keyword evidence="2" id="KW-0217">Developmental protein</keyword>
<dbReference type="SUPFAM" id="SSF46689">
    <property type="entry name" value="Homeodomain-like"/>
    <property type="match status" value="1"/>
</dbReference>
<dbReference type="GO" id="GO:0000978">
    <property type="term" value="F:RNA polymerase II cis-regulatory region sequence-specific DNA binding"/>
    <property type="evidence" value="ECO:0007669"/>
    <property type="project" value="TreeGrafter"/>
</dbReference>
<dbReference type="FunFam" id="1.10.10.60:FF:000040">
    <property type="entry name" value="T-cell leukemia homeobox protein 3"/>
    <property type="match status" value="1"/>
</dbReference>
<dbReference type="CDD" id="cd00086">
    <property type="entry name" value="homeodomain"/>
    <property type="match status" value="1"/>
</dbReference>
<dbReference type="PROSITE" id="PS00027">
    <property type="entry name" value="HOMEOBOX_1"/>
    <property type="match status" value="1"/>
</dbReference>
<evidence type="ECO:0000256" key="1">
    <source>
        <dbReference type="ARBA" id="ARBA00004123"/>
    </source>
</evidence>
<keyword evidence="9" id="KW-1185">Reference proteome</keyword>
<organism evidence="10">
    <name type="scientific">Strongyloides stercoralis</name>
    <name type="common">Threadworm</name>
    <dbReference type="NCBI Taxonomy" id="6248"/>
    <lineage>
        <taxon>Eukaryota</taxon>
        <taxon>Metazoa</taxon>
        <taxon>Ecdysozoa</taxon>
        <taxon>Nematoda</taxon>
        <taxon>Chromadorea</taxon>
        <taxon>Rhabditida</taxon>
        <taxon>Tylenchina</taxon>
        <taxon>Panagrolaimomorpha</taxon>
        <taxon>Strongyloidoidea</taxon>
        <taxon>Strongyloididae</taxon>
        <taxon>Strongyloides</taxon>
    </lineage>
</organism>
<evidence type="ECO:0000256" key="4">
    <source>
        <dbReference type="ARBA" id="ARBA00023155"/>
    </source>
</evidence>
<dbReference type="InterPro" id="IPR009057">
    <property type="entry name" value="Homeodomain-like_sf"/>
</dbReference>
<protein>
    <submittedName>
        <fullName evidence="10 11">Homeobox domain-containing protein</fullName>
    </submittedName>
</protein>
<name>A0A0K0E5N5_STRER</name>
<dbReference type="PANTHER" id="PTHR45921">
    <property type="entry name" value="IP01054P"/>
    <property type="match status" value="1"/>
</dbReference>
<evidence type="ECO:0000256" key="2">
    <source>
        <dbReference type="ARBA" id="ARBA00022473"/>
    </source>
</evidence>
<proteinExistence type="predicted"/>
<evidence type="ECO:0000256" key="3">
    <source>
        <dbReference type="ARBA" id="ARBA00023125"/>
    </source>
</evidence>
<feature type="domain" description="Homeobox" evidence="8">
    <location>
        <begin position="114"/>
        <end position="174"/>
    </location>
</feature>
<dbReference type="Pfam" id="PF00046">
    <property type="entry name" value="Homeodomain"/>
    <property type="match status" value="1"/>
</dbReference>
<evidence type="ECO:0000256" key="5">
    <source>
        <dbReference type="ARBA" id="ARBA00023242"/>
    </source>
</evidence>
<evidence type="ECO:0000259" key="8">
    <source>
        <dbReference type="PROSITE" id="PS50071"/>
    </source>
</evidence>
<evidence type="ECO:0000313" key="11">
    <source>
        <dbReference type="WBParaSite" id="TCONS_00014956.p1"/>
    </source>
</evidence>
<evidence type="ECO:0000313" key="9">
    <source>
        <dbReference type="Proteomes" id="UP000035681"/>
    </source>
</evidence>
<dbReference type="GO" id="GO:0048513">
    <property type="term" value="P:animal organ development"/>
    <property type="evidence" value="ECO:0007669"/>
    <property type="project" value="TreeGrafter"/>
</dbReference>